<keyword evidence="3" id="KW-0808">Transferase</keyword>
<evidence type="ECO:0000313" key="3">
    <source>
        <dbReference type="EMBL" id="MBH8558540.1"/>
    </source>
</evidence>
<dbReference type="Proteomes" id="UP000625631">
    <property type="component" value="Unassembled WGS sequence"/>
</dbReference>
<keyword evidence="4" id="KW-1185">Reference proteome</keyword>
<dbReference type="PANTHER" id="PTHR23028">
    <property type="entry name" value="ACETYLTRANSFERASE"/>
    <property type="match status" value="1"/>
</dbReference>
<feature type="transmembrane region" description="Helical" evidence="1">
    <location>
        <begin position="159"/>
        <end position="178"/>
    </location>
</feature>
<sequence length="366" mass="41158">MSTAPPSTPLAFRPELNGLRAVAVGVVVLQHWVHPPFPFGEMGRALFFVLSGYLVSGIIWKYGAYVGAPGGWGPQLRTFFIRRVLRIIPPYYLALAGCYLLPLETVQQHLSWFLLPGANLLFYKMRGWGDGCGHYWTQAVDEQFYLLWPLVLGLVGRRVWPLLGLAAVAWAFRLFWLVQVGSGMMHLLLPSSLDLFALGTLLRLGQRQAWLARWRSGWLVLLAWGAWAVGVRAFDGSPWALAWHGSFGTCIAGAAFLTINWLLGSPSAARRLGLLQPVAQWMGRRSYGFYLYHLPLFVFWQRLVYHFVPDAVGRTTWMGPLPTLLVLGPVLAAMAAASWHFVEEPLDRFKNRFQYQKESVTVAETA</sequence>
<dbReference type="InterPro" id="IPR050879">
    <property type="entry name" value="Acyltransferase_3"/>
</dbReference>
<name>A0ABS0Q7E1_9BACT</name>
<reference evidence="3 4" key="1">
    <citation type="submission" date="2020-12" db="EMBL/GenBank/DDBJ databases">
        <title>Hymenobacter sp.</title>
        <authorList>
            <person name="Kim M.K."/>
        </authorList>
    </citation>
    <scope>NUCLEOTIDE SEQUENCE [LARGE SCALE GENOMIC DNA]</scope>
    <source>
        <strain evidence="3 4">BT442</strain>
    </source>
</reference>
<dbReference type="EMBL" id="JAEDAE010000004">
    <property type="protein sequence ID" value="MBH8558540.1"/>
    <property type="molecule type" value="Genomic_DNA"/>
</dbReference>
<feature type="transmembrane region" description="Helical" evidence="1">
    <location>
        <begin position="216"/>
        <end position="234"/>
    </location>
</feature>
<keyword evidence="3" id="KW-0012">Acyltransferase</keyword>
<feature type="transmembrane region" description="Helical" evidence="1">
    <location>
        <begin position="320"/>
        <end position="342"/>
    </location>
</feature>
<feature type="transmembrane region" description="Helical" evidence="1">
    <location>
        <begin position="289"/>
        <end position="308"/>
    </location>
</feature>
<keyword evidence="1" id="KW-0472">Membrane</keyword>
<feature type="transmembrane region" description="Helical" evidence="1">
    <location>
        <begin position="240"/>
        <end position="263"/>
    </location>
</feature>
<accession>A0ABS0Q7E1</accession>
<feature type="domain" description="Acyltransferase 3" evidence="2">
    <location>
        <begin position="15"/>
        <end position="337"/>
    </location>
</feature>
<organism evidence="3 4">
    <name type="scientific">Hymenobacter negativus</name>
    <dbReference type="NCBI Taxonomy" id="2795026"/>
    <lineage>
        <taxon>Bacteria</taxon>
        <taxon>Pseudomonadati</taxon>
        <taxon>Bacteroidota</taxon>
        <taxon>Cytophagia</taxon>
        <taxon>Cytophagales</taxon>
        <taxon>Hymenobacteraceae</taxon>
        <taxon>Hymenobacter</taxon>
    </lineage>
</organism>
<evidence type="ECO:0000259" key="2">
    <source>
        <dbReference type="Pfam" id="PF01757"/>
    </source>
</evidence>
<comment type="caution">
    <text evidence="3">The sequence shown here is derived from an EMBL/GenBank/DDBJ whole genome shotgun (WGS) entry which is preliminary data.</text>
</comment>
<evidence type="ECO:0000313" key="4">
    <source>
        <dbReference type="Proteomes" id="UP000625631"/>
    </source>
</evidence>
<evidence type="ECO:0000256" key="1">
    <source>
        <dbReference type="SAM" id="Phobius"/>
    </source>
</evidence>
<keyword evidence="1" id="KW-0812">Transmembrane</keyword>
<keyword evidence="1" id="KW-1133">Transmembrane helix</keyword>
<dbReference type="InterPro" id="IPR002656">
    <property type="entry name" value="Acyl_transf_3_dom"/>
</dbReference>
<feature type="transmembrane region" description="Helical" evidence="1">
    <location>
        <begin position="84"/>
        <end position="103"/>
    </location>
</feature>
<dbReference type="PANTHER" id="PTHR23028:SF53">
    <property type="entry name" value="ACYL_TRANSF_3 DOMAIN-CONTAINING PROTEIN"/>
    <property type="match status" value="1"/>
</dbReference>
<gene>
    <name evidence="3" type="ORF">I7X13_10815</name>
</gene>
<dbReference type="GO" id="GO:0016746">
    <property type="term" value="F:acyltransferase activity"/>
    <property type="evidence" value="ECO:0007669"/>
    <property type="project" value="UniProtKB-KW"/>
</dbReference>
<protein>
    <submittedName>
        <fullName evidence="3">Acyltransferase</fullName>
    </submittedName>
</protein>
<dbReference type="Pfam" id="PF01757">
    <property type="entry name" value="Acyl_transf_3"/>
    <property type="match status" value="1"/>
</dbReference>
<proteinExistence type="predicted"/>
<feature type="transmembrane region" description="Helical" evidence="1">
    <location>
        <begin position="45"/>
        <end position="64"/>
    </location>
</feature>
<dbReference type="RefSeq" id="WP_198075507.1">
    <property type="nucleotide sequence ID" value="NZ_JAEDAE010000004.1"/>
</dbReference>